<feature type="region of interest" description="Disordered" evidence="1">
    <location>
        <begin position="44"/>
        <end position="160"/>
    </location>
</feature>
<protein>
    <recommendedName>
        <fullName evidence="3">ShKT domain-containing protein</fullName>
    </recommendedName>
</protein>
<proteinExistence type="predicted"/>
<feature type="compositionally biased region" description="Gly residues" evidence="1">
    <location>
        <begin position="137"/>
        <end position="159"/>
    </location>
</feature>
<evidence type="ECO:0000313" key="4">
    <source>
        <dbReference type="EMBL" id="KAL3075652.1"/>
    </source>
</evidence>
<feature type="chain" id="PRO_5044774548" description="ShKT domain-containing protein" evidence="2">
    <location>
        <begin position="27"/>
        <end position="253"/>
    </location>
</feature>
<feature type="compositionally biased region" description="Basic and acidic residues" evidence="1">
    <location>
        <begin position="123"/>
        <end position="136"/>
    </location>
</feature>
<dbReference type="Proteomes" id="UP001620645">
    <property type="component" value="Unassembled WGS sequence"/>
</dbReference>
<evidence type="ECO:0000259" key="3">
    <source>
        <dbReference type="SMART" id="SM00254"/>
    </source>
</evidence>
<gene>
    <name evidence="4" type="ORF">niasHS_012482</name>
</gene>
<dbReference type="AlphaFoldDB" id="A0ABD2I612"/>
<keyword evidence="5" id="KW-1185">Reference proteome</keyword>
<sequence>MHSLLLLFNVTVYVIILLHFVPNENGLANAIPAAFNGGDSLLLRKKRQDEDGEGEAEEGGGDDAEGAEEDAEGGEDEEKADEDEAKEDEDGDEGEDKEDKAEDEDGDGDGDGKDDEEDDDKEGEDKEKGGKGKGGDENGNGNGGGGGVPQPPSAGGGGTCTDKGTGCEEGFCSNIEFARAHCAGTCKNHLEECSHLASVPDPTKSCSDMGTNCGTIPDICTDDNLAVCGCAHTCNRCHHQASYMAQGMCKNVL</sequence>
<feature type="domain" description="ShKT" evidence="3">
    <location>
        <begin position="159"/>
        <end position="194"/>
    </location>
</feature>
<dbReference type="EMBL" id="JBICCN010000348">
    <property type="protein sequence ID" value="KAL3075652.1"/>
    <property type="molecule type" value="Genomic_DNA"/>
</dbReference>
<comment type="caution">
    <text evidence="4">The sequence shown here is derived from an EMBL/GenBank/DDBJ whole genome shotgun (WGS) entry which is preliminary data.</text>
</comment>
<evidence type="ECO:0000313" key="5">
    <source>
        <dbReference type="Proteomes" id="UP001620645"/>
    </source>
</evidence>
<evidence type="ECO:0000256" key="2">
    <source>
        <dbReference type="SAM" id="SignalP"/>
    </source>
</evidence>
<keyword evidence="2" id="KW-0732">Signal</keyword>
<feature type="domain" description="ShKT" evidence="3">
    <location>
        <begin position="205"/>
        <end position="238"/>
    </location>
</feature>
<accession>A0ABD2I612</accession>
<feature type="compositionally biased region" description="Acidic residues" evidence="1">
    <location>
        <begin position="50"/>
        <end position="122"/>
    </location>
</feature>
<dbReference type="InterPro" id="IPR003582">
    <property type="entry name" value="ShKT_dom"/>
</dbReference>
<dbReference type="SMART" id="SM00254">
    <property type="entry name" value="ShKT"/>
    <property type="match status" value="2"/>
</dbReference>
<reference evidence="4 5" key="1">
    <citation type="submission" date="2024-10" db="EMBL/GenBank/DDBJ databases">
        <authorList>
            <person name="Kim D."/>
        </authorList>
    </citation>
    <scope>NUCLEOTIDE SEQUENCE [LARGE SCALE GENOMIC DNA]</scope>
    <source>
        <strain evidence="4">Taebaek</strain>
    </source>
</reference>
<name>A0ABD2I612_HETSC</name>
<organism evidence="4 5">
    <name type="scientific">Heterodera schachtii</name>
    <name type="common">Sugarbeet cyst nematode worm</name>
    <name type="synonym">Tylenchus schachtii</name>
    <dbReference type="NCBI Taxonomy" id="97005"/>
    <lineage>
        <taxon>Eukaryota</taxon>
        <taxon>Metazoa</taxon>
        <taxon>Ecdysozoa</taxon>
        <taxon>Nematoda</taxon>
        <taxon>Chromadorea</taxon>
        <taxon>Rhabditida</taxon>
        <taxon>Tylenchina</taxon>
        <taxon>Tylenchomorpha</taxon>
        <taxon>Tylenchoidea</taxon>
        <taxon>Heteroderidae</taxon>
        <taxon>Heteroderinae</taxon>
        <taxon>Heterodera</taxon>
    </lineage>
</organism>
<feature type="signal peptide" evidence="2">
    <location>
        <begin position="1"/>
        <end position="26"/>
    </location>
</feature>
<evidence type="ECO:0000256" key="1">
    <source>
        <dbReference type="SAM" id="MobiDB-lite"/>
    </source>
</evidence>